<sequence>MTAHTRNPYEELAQLADPEPEFDDHGVSAPRTPALGVPSDEEPDEWTPPNHRGRSRFGALPLALKLTVGIVVSVTLLGAGDRLALAYAEDKAEEKIRDSLRLGARPDVDIAGFPFLTQVLKGRIDRADVTLPDVAADKVSLAEVHASARDIRIVGDLPSSLQGAVVDRIEGDVLLSFDDLNRELGASRVKFTSAGPGGVHIAGSLPMAGREITVRAEARIERDGQRAVSTTVQGMRLDVPGLFTYRPGEDPESSGLRLHREAATRISREAARIKALLALPAVVKRLGLPESQIERALRSEKELSRLTGTPRFLQRLMKVNLVDVVVDNPWLLEKVGIDPALIGALLKLRPPQLSDRLSLSFELPKTTAGDIRLEDIVVERDGIRADLTGTGLTFGKPSPDRPAAGRPAVGEPHTGRPSAARPGEGDREAAAPSVAAGRPSAVQTGPGLDAVTERDDAGIDGRHPSVNGQRGAVDERSGG</sequence>
<dbReference type="EMBL" id="FNHI01000020">
    <property type="protein sequence ID" value="SDN15127.1"/>
    <property type="molecule type" value="Genomic_DNA"/>
</dbReference>
<reference evidence="3" key="1">
    <citation type="submission" date="2016-10" db="EMBL/GenBank/DDBJ databases">
        <authorList>
            <person name="Varghese N."/>
            <person name="Submissions S."/>
        </authorList>
    </citation>
    <scope>NUCLEOTIDE SEQUENCE [LARGE SCALE GENOMIC DNA]</scope>
    <source>
        <strain evidence="3">CGMCC 4.7042</strain>
    </source>
</reference>
<feature type="compositionally biased region" description="Basic and acidic residues" evidence="1">
    <location>
        <begin position="451"/>
        <end position="463"/>
    </location>
</feature>
<keyword evidence="3" id="KW-1185">Reference proteome</keyword>
<protein>
    <recommendedName>
        <fullName evidence="4">DUF2993 domain-containing protein</fullName>
    </recommendedName>
</protein>
<feature type="region of interest" description="Disordered" evidence="1">
    <location>
        <begin position="387"/>
        <end position="479"/>
    </location>
</feature>
<dbReference type="Pfam" id="PF11209">
    <property type="entry name" value="LmeA"/>
    <property type="match status" value="1"/>
</dbReference>
<organism evidence="2 3">
    <name type="scientific">Streptomyces wuyuanensis</name>
    <dbReference type="NCBI Taxonomy" id="1196353"/>
    <lineage>
        <taxon>Bacteria</taxon>
        <taxon>Bacillati</taxon>
        <taxon>Actinomycetota</taxon>
        <taxon>Actinomycetes</taxon>
        <taxon>Kitasatosporales</taxon>
        <taxon>Streptomycetaceae</taxon>
        <taxon>Streptomyces</taxon>
    </lineage>
</organism>
<gene>
    <name evidence="2" type="ORF">SAMN05444921_12086</name>
</gene>
<feature type="region of interest" description="Disordered" evidence="1">
    <location>
        <begin position="1"/>
        <end position="52"/>
    </location>
</feature>
<accession>A0A1G9Z1P9</accession>
<evidence type="ECO:0000256" key="1">
    <source>
        <dbReference type="SAM" id="MobiDB-lite"/>
    </source>
</evidence>
<dbReference type="STRING" id="1196353.SAMN05444921_12086"/>
<dbReference type="InterPro" id="IPR021373">
    <property type="entry name" value="DUF2993"/>
</dbReference>
<evidence type="ECO:0000313" key="3">
    <source>
        <dbReference type="Proteomes" id="UP000199063"/>
    </source>
</evidence>
<evidence type="ECO:0008006" key="4">
    <source>
        <dbReference type="Google" id="ProtNLM"/>
    </source>
</evidence>
<dbReference type="Proteomes" id="UP000199063">
    <property type="component" value="Unassembled WGS sequence"/>
</dbReference>
<proteinExistence type="predicted"/>
<name>A0A1G9Z1P9_9ACTN</name>
<evidence type="ECO:0000313" key="2">
    <source>
        <dbReference type="EMBL" id="SDN15127.1"/>
    </source>
</evidence>
<dbReference type="AlphaFoldDB" id="A0A1G9Z1P9"/>